<dbReference type="GO" id="GO:0015421">
    <property type="term" value="F:ABC-type oligopeptide transporter activity"/>
    <property type="evidence" value="ECO:0007669"/>
    <property type="project" value="TreeGrafter"/>
</dbReference>
<dbReference type="RefSeq" id="WP_013484805.1">
    <property type="nucleotide sequence ID" value="NC_014828.1"/>
</dbReference>
<organism evidence="10 11">
    <name type="scientific">Ethanoligenens harbinense (strain DSM 18485 / JCM 12961 / CGMCC 1.5033 / YUAN-3)</name>
    <dbReference type="NCBI Taxonomy" id="663278"/>
    <lineage>
        <taxon>Bacteria</taxon>
        <taxon>Bacillati</taxon>
        <taxon>Bacillota</taxon>
        <taxon>Clostridia</taxon>
        <taxon>Eubacteriales</taxon>
        <taxon>Oscillospiraceae</taxon>
        <taxon>Ethanoligenens</taxon>
    </lineage>
</organism>
<dbReference type="eggNOG" id="COG1132">
    <property type="taxonomic scope" value="Bacteria"/>
</dbReference>
<dbReference type="PROSITE" id="PS50929">
    <property type="entry name" value="ABC_TM1F"/>
    <property type="match status" value="1"/>
</dbReference>
<reference evidence="10 11" key="1">
    <citation type="submission" date="2010-12" db="EMBL/GenBank/DDBJ databases">
        <title>Complete sequence of Ethanoligenens harbinense YUAN-3.</title>
        <authorList>
            <person name="Lucas S."/>
            <person name="Copeland A."/>
            <person name="Lapidus A."/>
            <person name="Cheng J.-F."/>
            <person name="Bruce D."/>
            <person name="Goodwin L."/>
            <person name="Pitluck S."/>
            <person name="Chertkov O."/>
            <person name="Misra M."/>
            <person name="Detter J.C."/>
            <person name="Han C."/>
            <person name="Tapia R."/>
            <person name="Land M."/>
            <person name="Hauser L."/>
            <person name="Jeffries C."/>
            <person name="Kyrpides N."/>
            <person name="Ivanova N."/>
            <person name="Mikhailova N."/>
            <person name="Wang A."/>
            <person name="Mouttaki H."/>
            <person name="He Z."/>
            <person name="Zhou J."/>
            <person name="Hemme C.L."/>
            <person name="Woyke T."/>
        </authorList>
    </citation>
    <scope>NUCLEOTIDE SEQUENCE [LARGE SCALE GENOMIC DNA]</scope>
    <source>
        <strain evidence="11">DSM 18485 / JCM 12961 / CGMCC 1.5033 / YUAN-3</strain>
    </source>
</reference>
<proteinExistence type="predicted"/>
<dbReference type="HOGENOM" id="CLU_000604_84_3_9"/>
<evidence type="ECO:0000313" key="10">
    <source>
        <dbReference type="EMBL" id="ADU26435.1"/>
    </source>
</evidence>
<dbReference type="Proteomes" id="UP000001551">
    <property type="component" value="Chromosome"/>
</dbReference>
<dbReference type="InterPro" id="IPR003593">
    <property type="entry name" value="AAA+_ATPase"/>
</dbReference>
<dbReference type="PROSITE" id="PS50893">
    <property type="entry name" value="ABC_TRANSPORTER_2"/>
    <property type="match status" value="1"/>
</dbReference>
<dbReference type="GO" id="GO:0005524">
    <property type="term" value="F:ATP binding"/>
    <property type="evidence" value="ECO:0007669"/>
    <property type="project" value="UniProtKB-KW"/>
</dbReference>
<dbReference type="Gene3D" id="3.40.50.300">
    <property type="entry name" value="P-loop containing nucleotide triphosphate hydrolases"/>
    <property type="match status" value="1"/>
</dbReference>
<keyword evidence="6 7" id="KW-0472">Membrane</keyword>
<feature type="domain" description="ABC transmembrane type-1" evidence="9">
    <location>
        <begin position="24"/>
        <end position="305"/>
    </location>
</feature>
<name>E6U3E3_ETHHY</name>
<keyword evidence="5 7" id="KW-1133">Transmembrane helix</keyword>
<evidence type="ECO:0000259" key="8">
    <source>
        <dbReference type="PROSITE" id="PS50893"/>
    </source>
</evidence>
<evidence type="ECO:0000313" key="11">
    <source>
        <dbReference type="Proteomes" id="UP000001551"/>
    </source>
</evidence>
<evidence type="ECO:0000256" key="3">
    <source>
        <dbReference type="ARBA" id="ARBA00022741"/>
    </source>
</evidence>
<feature type="transmembrane region" description="Helical" evidence="7">
    <location>
        <begin position="160"/>
        <end position="180"/>
    </location>
</feature>
<dbReference type="SMART" id="SM00382">
    <property type="entry name" value="AAA"/>
    <property type="match status" value="1"/>
</dbReference>
<sequence>MKRKKKGAFRWIFRYSRKQMLRIVLIALVGIVSALSCIVLAVFSRKVIDIATGRLKGSVFVYCILLLVVIGVQAVLNILESNLTVRAGCKIEIDMKQGVFGAILKKQTSQTASYHSGDFLNRLTSDVEVVVGGCVVSLPQSLSLAVKLVVGFVVLLLMNAKFTCFLAIVGAVAFLFSFVLRNRYKKLHREIQQKDGKARSFMQECLENISIIKSFVKEKTILANLLRLQNDTYQVRLKRNAAANIANTGALTLFSGGYYLALVFGALQIADGKISYGMLTEFLLVFNQVIDPFKSMSGILLQFFSVTASAERLMEIENLCDEPEPKSKQADAEKLYREMNCIRIDRISFQYGTEQVFKNASGVIKKNTLTAIVGCSGVGKSTLLKLMLGLVEADSGEIRIEMADKNRRINTETRRLFSYVPQGNMILSGTIKENITFFRDGIEEKTLRAACWAACVSDFTNNLSEGLNTVIGERGMGLSEGQNQRIAVARALLSDSPVLLFDEATSALDNETEKKLLRNLKTFKNKTCIFVSHRNSTVEDCDAVLRIENGKIREEIWNGQEWIMFSAVAGNISKQYASRDSERR</sequence>
<feature type="domain" description="ABC transporter" evidence="8">
    <location>
        <begin position="342"/>
        <end position="574"/>
    </location>
</feature>
<dbReference type="InterPro" id="IPR036640">
    <property type="entry name" value="ABC1_TM_sf"/>
</dbReference>
<evidence type="ECO:0000256" key="7">
    <source>
        <dbReference type="SAM" id="Phobius"/>
    </source>
</evidence>
<dbReference type="STRING" id="663278.Ethha_0868"/>
<accession>E6U3E3</accession>
<dbReference type="InterPro" id="IPR039421">
    <property type="entry name" value="Type_1_exporter"/>
</dbReference>
<keyword evidence="3" id="KW-0547">Nucleotide-binding</keyword>
<dbReference type="KEGG" id="eha:Ethha_0868"/>
<dbReference type="AlphaFoldDB" id="E6U3E3"/>
<feature type="transmembrane region" description="Helical" evidence="7">
    <location>
        <begin position="129"/>
        <end position="154"/>
    </location>
</feature>
<keyword evidence="11" id="KW-1185">Reference proteome</keyword>
<comment type="subcellular location">
    <subcellularLocation>
        <location evidence="1">Cell membrane</location>
        <topology evidence="1">Multi-pass membrane protein</topology>
    </subcellularLocation>
</comment>
<dbReference type="Pfam" id="PF00664">
    <property type="entry name" value="ABC_membrane"/>
    <property type="match status" value="1"/>
</dbReference>
<evidence type="ECO:0000259" key="9">
    <source>
        <dbReference type="PROSITE" id="PS50929"/>
    </source>
</evidence>
<dbReference type="SUPFAM" id="SSF90123">
    <property type="entry name" value="ABC transporter transmembrane region"/>
    <property type="match status" value="1"/>
</dbReference>
<feature type="transmembrane region" description="Helical" evidence="7">
    <location>
        <begin position="59"/>
        <end position="79"/>
    </location>
</feature>
<dbReference type="InterPro" id="IPR011527">
    <property type="entry name" value="ABC1_TM_dom"/>
</dbReference>
<dbReference type="Pfam" id="PF00005">
    <property type="entry name" value="ABC_tran"/>
    <property type="match status" value="1"/>
</dbReference>
<dbReference type="GO" id="GO:0005886">
    <property type="term" value="C:plasma membrane"/>
    <property type="evidence" value="ECO:0007669"/>
    <property type="project" value="UniProtKB-SubCell"/>
</dbReference>
<dbReference type="CDD" id="cd07346">
    <property type="entry name" value="ABC_6TM_exporters"/>
    <property type="match status" value="1"/>
</dbReference>
<evidence type="ECO:0000256" key="1">
    <source>
        <dbReference type="ARBA" id="ARBA00004651"/>
    </source>
</evidence>
<evidence type="ECO:0000256" key="4">
    <source>
        <dbReference type="ARBA" id="ARBA00022840"/>
    </source>
</evidence>
<feature type="transmembrane region" description="Helical" evidence="7">
    <location>
        <begin position="21"/>
        <end position="43"/>
    </location>
</feature>
<dbReference type="GO" id="GO:0016887">
    <property type="term" value="F:ATP hydrolysis activity"/>
    <property type="evidence" value="ECO:0007669"/>
    <property type="project" value="InterPro"/>
</dbReference>
<keyword evidence="2 7" id="KW-0812">Transmembrane</keyword>
<keyword evidence="4" id="KW-0067">ATP-binding</keyword>
<dbReference type="PANTHER" id="PTHR43394">
    <property type="entry name" value="ATP-DEPENDENT PERMEASE MDL1, MITOCHONDRIAL"/>
    <property type="match status" value="1"/>
</dbReference>
<dbReference type="InterPro" id="IPR027417">
    <property type="entry name" value="P-loop_NTPase"/>
</dbReference>
<evidence type="ECO:0000256" key="2">
    <source>
        <dbReference type="ARBA" id="ARBA00022692"/>
    </source>
</evidence>
<evidence type="ECO:0000256" key="5">
    <source>
        <dbReference type="ARBA" id="ARBA00022989"/>
    </source>
</evidence>
<dbReference type="PANTHER" id="PTHR43394:SF1">
    <property type="entry name" value="ATP-BINDING CASSETTE SUB-FAMILY B MEMBER 10, MITOCHONDRIAL"/>
    <property type="match status" value="1"/>
</dbReference>
<dbReference type="Gene3D" id="1.20.1560.10">
    <property type="entry name" value="ABC transporter type 1, transmembrane domain"/>
    <property type="match status" value="1"/>
</dbReference>
<dbReference type="EMBL" id="CP002400">
    <property type="protein sequence ID" value="ADU26435.1"/>
    <property type="molecule type" value="Genomic_DNA"/>
</dbReference>
<evidence type="ECO:0000256" key="6">
    <source>
        <dbReference type="ARBA" id="ARBA00023136"/>
    </source>
</evidence>
<gene>
    <name evidence="10" type="ordered locus">Ethha_0868</name>
</gene>
<dbReference type="InterPro" id="IPR003439">
    <property type="entry name" value="ABC_transporter-like_ATP-bd"/>
</dbReference>
<protein>
    <submittedName>
        <fullName evidence="10">ABC transporter related protein</fullName>
    </submittedName>
</protein>
<dbReference type="SUPFAM" id="SSF52540">
    <property type="entry name" value="P-loop containing nucleoside triphosphate hydrolases"/>
    <property type="match status" value="1"/>
</dbReference>